<dbReference type="Pfam" id="PF11104">
    <property type="entry name" value="PilM_2"/>
    <property type="match status" value="1"/>
</dbReference>
<accession>A0A5D4KHU1</accession>
<gene>
    <name evidence="1" type="ORF">FZC79_03825</name>
</gene>
<dbReference type="Gene3D" id="3.30.420.40">
    <property type="match status" value="1"/>
</dbReference>
<dbReference type="AlphaFoldDB" id="A0A5D4KHU1"/>
<comment type="caution">
    <text evidence="1">The sequence shown here is derived from an EMBL/GenBank/DDBJ whole genome shotgun (WGS) entry which is preliminary data.</text>
</comment>
<dbReference type="EMBL" id="VTEH01000002">
    <property type="protein sequence ID" value="TYR76834.1"/>
    <property type="molecule type" value="Genomic_DNA"/>
</dbReference>
<dbReference type="PANTHER" id="PTHR32432">
    <property type="entry name" value="CELL DIVISION PROTEIN FTSA-RELATED"/>
    <property type="match status" value="1"/>
</dbReference>
<evidence type="ECO:0000313" key="1">
    <source>
        <dbReference type="EMBL" id="TYR76834.1"/>
    </source>
</evidence>
<name>A0A5D4KHU1_9BACI</name>
<evidence type="ECO:0008006" key="3">
    <source>
        <dbReference type="Google" id="ProtNLM"/>
    </source>
</evidence>
<proteinExistence type="predicted"/>
<reference evidence="1 2" key="1">
    <citation type="submission" date="2019-08" db="EMBL/GenBank/DDBJ databases">
        <title>Bacillus genomes from the desert of Cuatro Cienegas, Coahuila.</title>
        <authorList>
            <person name="Olmedo-Alvarez G."/>
        </authorList>
    </citation>
    <scope>NUCLEOTIDE SEQUENCE [LARGE SCALE GENOMIC DNA]</scope>
    <source>
        <strain evidence="1 2">CH40_1T</strain>
    </source>
</reference>
<sequence>MNFGLFGNNNRIANLVITDTAIRYADLKMGSPLIVQNYGEKLLPQGVITDGKIIEYDSLAMILEECIYDWGIKKRQVRFIVPSTSIIVKRVLVPGDIAEDELKGYLFMEIGTSIHLPFEDPLFDVVKLGNKDDKQEILLVASPEEVIHSYRDILDEVKLKPVAADISPLALYRFFYQTDMVRSADHEMILQFDETLLTISIFHRNQPIFLRPISFQGDVDFPDSSPDLDRGGIFYLEDTFKEIEKVFSFYKYSLNKGEVNVNNVILTGDHPYLSEIYTSLTERLSAAVHRAPQDSMLDAKGQAVPGYYDLAVGLALKEVL</sequence>
<evidence type="ECO:0000313" key="2">
    <source>
        <dbReference type="Proteomes" id="UP000323317"/>
    </source>
</evidence>
<dbReference type="RefSeq" id="WP_148945543.1">
    <property type="nucleotide sequence ID" value="NZ_VTEH01000002.1"/>
</dbReference>
<dbReference type="InterPro" id="IPR005883">
    <property type="entry name" value="PilM"/>
</dbReference>
<dbReference type="InterPro" id="IPR043129">
    <property type="entry name" value="ATPase_NBD"/>
</dbReference>
<protein>
    <recommendedName>
        <fullName evidence="3">Type IV pilus assembly protein PilM</fullName>
    </recommendedName>
</protein>
<dbReference type="InterPro" id="IPR050696">
    <property type="entry name" value="FtsA/MreB"/>
</dbReference>
<organism evidence="1 2">
    <name type="scientific">Rossellomorea vietnamensis</name>
    <dbReference type="NCBI Taxonomy" id="218284"/>
    <lineage>
        <taxon>Bacteria</taxon>
        <taxon>Bacillati</taxon>
        <taxon>Bacillota</taxon>
        <taxon>Bacilli</taxon>
        <taxon>Bacillales</taxon>
        <taxon>Bacillaceae</taxon>
        <taxon>Rossellomorea</taxon>
    </lineage>
</organism>
<dbReference type="Proteomes" id="UP000323317">
    <property type="component" value="Unassembled WGS sequence"/>
</dbReference>
<dbReference type="SUPFAM" id="SSF53067">
    <property type="entry name" value="Actin-like ATPase domain"/>
    <property type="match status" value="1"/>
</dbReference>
<dbReference type="PANTHER" id="PTHR32432:SF3">
    <property type="entry name" value="ETHANOLAMINE UTILIZATION PROTEIN EUTJ"/>
    <property type="match status" value="1"/>
</dbReference>